<keyword evidence="3" id="KW-1185">Reference proteome</keyword>
<dbReference type="SUPFAM" id="SSF82185">
    <property type="entry name" value="Histone H3 K4-specific methyltransferase SET7/9 N-terminal domain"/>
    <property type="match status" value="1"/>
</dbReference>
<keyword evidence="1" id="KW-0732">Signal</keyword>
<comment type="caution">
    <text evidence="2">The sequence shown here is derived from an EMBL/GenBank/DDBJ whole genome shotgun (WGS) entry which is preliminary data.</text>
</comment>
<sequence length="232" mass="26618">MLKRYLLLFTVILIVNNCYAQDTLEIKRKISGDVTEVFKVLARDVNTRQGLFKALYKNKIPVASGMYENDKKIGLWKFTDPKGTIIQTYDYSTGRLFYEAPEDTTSHLRYFVDKTLNPGDKVTKPVKIGGIYYGYLPYLTLFTLPKEYREIDRDAITAVVELLVSPGGRLAVFKVTLTAYPYTQPFKTVNMNIKLPDPADVIFIPAKLNGEPIACRILIRCVVNNRWHLDYE</sequence>
<feature type="chain" id="PRO_5045408381" evidence="1">
    <location>
        <begin position="21"/>
        <end position="232"/>
    </location>
</feature>
<proteinExistence type="predicted"/>
<organism evidence="2 3">
    <name type="scientific">Mucilaginibacter aquariorum</name>
    <dbReference type="NCBI Taxonomy" id="2967225"/>
    <lineage>
        <taxon>Bacteria</taxon>
        <taxon>Pseudomonadati</taxon>
        <taxon>Bacteroidota</taxon>
        <taxon>Sphingobacteriia</taxon>
        <taxon>Sphingobacteriales</taxon>
        <taxon>Sphingobacteriaceae</taxon>
        <taxon>Mucilaginibacter</taxon>
    </lineage>
</organism>
<accession>A0ABT1SZU7</accession>
<protein>
    <submittedName>
        <fullName evidence="2">Uncharacterized protein</fullName>
    </submittedName>
</protein>
<evidence type="ECO:0000313" key="3">
    <source>
        <dbReference type="Proteomes" id="UP001204376"/>
    </source>
</evidence>
<evidence type="ECO:0000313" key="2">
    <source>
        <dbReference type="EMBL" id="MCQ6957873.1"/>
    </source>
</evidence>
<dbReference type="RefSeq" id="WP_256538065.1">
    <property type="nucleotide sequence ID" value="NZ_JANHOH010000001.1"/>
</dbReference>
<gene>
    <name evidence="2" type="ORF">NPE20_07890</name>
</gene>
<evidence type="ECO:0000256" key="1">
    <source>
        <dbReference type="SAM" id="SignalP"/>
    </source>
</evidence>
<dbReference type="EMBL" id="JANHOH010000001">
    <property type="protein sequence ID" value="MCQ6957873.1"/>
    <property type="molecule type" value="Genomic_DNA"/>
</dbReference>
<reference evidence="2 3" key="1">
    <citation type="submission" date="2022-07" db="EMBL/GenBank/DDBJ databases">
        <title>Mucilaginibacter sp. JC4.</title>
        <authorList>
            <person name="Le V."/>
            <person name="Ko S.-R."/>
            <person name="Ahn C.-Y."/>
            <person name="Oh H.-M."/>
        </authorList>
    </citation>
    <scope>NUCLEOTIDE SEQUENCE [LARGE SCALE GENOMIC DNA]</scope>
    <source>
        <strain evidence="2 3">JC4</strain>
    </source>
</reference>
<feature type="signal peptide" evidence="1">
    <location>
        <begin position="1"/>
        <end position="20"/>
    </location>
</feature>
<name>A0ABT1SZU7_9SPHI</name>
<dbReference type="Gene3D" id="2.20.110.10">
    <property type="entry name" value="Histone H3 K4-specific methyltransferase SET7/9 N-terminal domain"/>
    <property type="match status" value="1"/>
</dbReference>
<dbReference type="Proteomes" id="UP001204376">
    <property type="component" value="Unassembled WGS sequence"/>
</dbReference>